<dbReference type="Pfam" id="PF00512">
    <property type="entry name" value="HisKA"/>
    <property type="match status" value="1"/>
</dbReference>
<dbReference type="SUPFAM" id="SSF47384">
    <property type="entry name" value="Homodimeric domain of signal transducing histidine kinase"/>
    <property type="match status" value="1"/>
</dbReference>
<dbReference type="AlphaFoldDB" id="A0A0C2YVY4"/>
<proteinExistence type="predicted"/>
<dbReference type="Pfam" id="PF02518">
    <property type="entry name" value="HATPase_c"/>
    <property type="match status" value="1"/>
</dbReference>
<dbReference type="PROSITE" id="PS50109">
    <property type="entry name" value="HIS_KIN"/>
    <property type="match status" value="1"/>
</dbReference>
<dbReference type="GO" id="GO:0000155">
    <property type="term" value="F:phosphorelay sensor kinase activity"/>
    <property type="evidence" value="ECO:0007669"/>
    <property type="project" value="InterPro"/>
</dbReference>
<evidence type="ECO:0000256" key="2">
    <source>
        <dbReference type="ARBA" id="ARBA00012438"/>
    </source>
</evidence>
<keyword evidence="6" id="KW-0902">Two-component regulatory system</keyword>
<sequence>MYESIGALNSELVNTQRQLAKANARLTAANDLKNKLFGVLAHDLRTPLSVISGYSQILELLLPTATTGQEMEFVGRIQQSVGYMLALIEDILSLSAIETGHLTINRQPADMTLLAQRIVSMASILADQKSITLSATSSRPLWVLMDRVKIEQVLTNLIGNAIKFSHPGSTITIALSAEQDEEGQPWARMEVTDTGIGIAPQKLESLFHPFAEGSQGTAGESSIGLGLYICARVIEAHGGSIHVASAQGEGTTVSVVLPAEG</sequence>
<evidence type="ECO:0000256" key="6">
    <source>
        <dbReference type="ARBA" id="ARBA00023012"/>
    </source>
</evidence>
<dbReference type="InterPro" id="IPR036097">
    <property type="entry name" value="HisK_dim/P_sf"/>
</dbReference>
<comment type="catalytic activity">
    <reaction evidence="1">
        <text>ATP + protein L-histidine = ADP + protein N-phospho-L-histidine.</text>
        <dbReference type="EC" id="2.7.13.3"/>
    </reaction>
</comment>
<keyword evidence="5 9" id="KW-0418">Kinase</keyword>
<organism evidence="9 10">
    <name type="scientific">Paramagnetospirillum magnetotacticum MS-1</name>
    <dbReference type="NCBI Taxonomy" id="272627"/>
    <lineage>
        <taxon>Bacteria</taxon>
        <taxon>Pseudomonadati</taxon>
        <taxon>Pseudomonadota</taxon>
        <taxon>Alphaproteobacteria</taxon>
        <taxon>Rhodospirillales</taxon>
        <taxon>Magnetospirillaceae</taxon>
        <taxon>Paramagnetospirillum</taxon>
    </lineage>
</organism>
<feature type="coiled-coil region" evidence="7">
    <location>
        <begin position="5"/>
        <end position="32"/>
    </location>
</feature>
<evidence type="ECO:0000259" key="8">
    <source>
        <dbReference type="PROSITE" id="PS50109"/>
    </source>
</evidence>
<evidence type="ECO:0000256" key="5">
    <source>
        <dbReference type="ARBA" id="ARBA00022777"/>
    </source>
</evidence>
<evidence type="ECO:0000256" key="4">
    <source>
        <dbReference type="ARBA" id="ARBA00022679"/>
    </source>
</evidence>
<dbReference type="InterPro" id="IPR003661">
    <property type="entry name" value="HisK_dim/P_dom"/>
</dbReference>
<dbReference type="EC" id="2.7.13.3" evidence="2"/>
<accession>A0A0C2YVY4</accession>
<dbReference type="PRINTS" id="PR00344">
    <property type="entry name" value="BCTRLSENSOR"/>
</dbReference>
<dbReference type="Gene3D" id="3.30.565.10">
    <property type="entry name" value="Histidine kinase-like ATPase, C-terminal domain"/>
    <property type="match status" value="1"/>
</dbReference>
<dbReference type="CDD" id="cd00082">
    <property type="entry name" value="HisKA"/>
    <property type="match status" value="1"/>
</dbReference>
<reference evidence="9 10" key="1">
    <citation type="submission" date="2015-01" db="EMBL/GenBank/DDBJ databases">
        <title>Genome Sequence of Magnetospirillum magnetotacticum Strain MS-1.</title>
        <authorList>
            <person name="Marinov G.K."/>
            <person name="Smalley M.D."/>
            <person name="DeSalvo G."/>
        </authorList>
    </citation>
    <scope>NUCLEOTIDE SEQUENCE [LARGE SCALE GENOMIC DNA]</scope>
    <source>
        <strain evidence="9 10">MS-1</strain>
    </source>
</reference>
<keyword evidence="3" id="KW-0597">Phosphoprotein</keyword>
<dbReference type="Proteomes" id="UP000031971">
    <property type="component" value="Unassembled WGS sequence"/>
</dbReference>
<dbReference type="PANTHER" id="PTHR43711">
    <property type="entry name" value="TWO-COMPONENT HISTIDINE KINASE"/>
    <property type="match status" value="1"/>
</dbReference>
<keyword evidence="10" id="KW-1185">Reference proteome</keyword>
<dbReference type="FunFam" id="3.30.565.10:FF:000006">
    <property type="entry name" value="Sensor histidine kinase WalK"/>
    <property type="match status" value="1"/>
</dbReference>
<evidence type="ECO:0000256" key="7">
    <source>
        <dbReference type="SAM" id="Coils"/>
    </source>
</evidence>
<comment type="caution">
    <text evidence="9">The sequence shown here is derived from an EMBL/GenBank/DDBJ whole genome shotgun (WGS) entry which is preliminary data.</text>
</comment>
<keyword evidence="4" id="KW-0808">Transferase</keyword>
<evidence type="ECO:0000313" key="9">
    <source>
        <dbReference type="EMBL" id="KIL99278.1"/>
    </source>
</evidence>
<dbReference type="PANTHER" id="PTHR43711:SF31">
    <property type="entry name" value="HISTIDINE KINASE"/>
    <property type="match status" value="1"/>
</dbReference>
<dbReference type="InterPro" id="IPR005467">
    <property type="entry name" value="His_kinase_dom"/>
</dbReference>
<dbReference type="EMBL" id="JXSL01000025">
    <property type="protein sequence ID" value="KIL99278.1"/>
    <property type="molecule type" value="Genomic_DNA"/>
</dbReference>
<dbReference type="SUPFAM" id="SSF55874">
    <property type="entry name" value="ATPase domain of HSP90 chaperone/DNA topoisomerase II/histidine kinase"/>
    <property type="match status" value="1"/>
</dbReference>
<dbReference type="SMART" id="SM00388">
    <property type="entry name" value="HisKA"/>
    <property type="match status" value="1"/>
</dbReference>
<gene>
    <name evidence="9" type="ORF">CCC_03496</name>
</gene>
<dbReference type="InterPro" id="IPR036890">
    <property type="entry name" value="HATPase_C_sf"/>
</dbReference>
<dbReference type="SMART" id="SM00387">
    <property type="entry name" value="HATPase_c"/>
    <property type="match status" value="1"/>
</dbReference>
<feature type="domain" description="Histidine kinase" evidence="8">
    <location>
        <begin position="39"/>
        <end position="261"/>
    </location>
</feature>
<dbReference type="InterPro" id="IPR003594">
    <property type="entry name" value="HATPase_dom"/>
</dbReference>
<dbReference type="InterPro" id="IPR050736">
    <property type="entry name" value="Sensor_HK_Regulatory"/>
</dbReference>
<name>A0A0C2YVY4_PARME</name>
<dbReference type="InterPro" id="IPR004358">
    <property type="entry name" value="Sig_transdc_His_kin-like_C"/>
</dbReference>
<dbReference type="RefSeq" id="WP_009870680.1">
    <property type="nucleotide sequence ID" value="NZ_JXSL01000025.1"/>
</dbReference>
<evidence type="ECO:0000313" key="10">
    <source>
        <dbReference type="Proteomes" id="UP000031971"/>
    </source>
</evidence>
<keyword evidence="7" id="KW-0175">Coiled coil</keyword>
<dbReference type="Gene3D" id="1.10.287.130">
    <property type="match status" value="1"/>
</dbReference>
<evidence type="ECO:0000256" key="3">
    <source>
        <dbReference type="ARBA" id="ARBA00022553"/>
    </source>
</evidence>
<dbReference type="STRING" id="272627.CCC_03496"/>
<evidence type="ECO:0000256" key="1">
    <source>
        <dbReference type="ARBA" id="ARBA00000085"/>
    </source>
</evidence>
<protein>
    <recommendedName>
        <fullName evidence="2">histidine kinase</fullName>
        <ecNumber evidence="2">2.7.13.3</ecNumber>
    </recommendedName>
</protein>